<dbReference type="AlphaFoldDB" id="A0A0S4LQ15"/>
<dbReference type="STRING" id="1742973.COMA2_50256"/>
<dbReference type="PROSITE" id="PS51186">
    <property type="entry name" value="GNAT"/>
    <property type="match status" value="1"/>
</dbReference>
<dbReference type="InterPro" id="IPR050832">
    <property type="entry name" value="Bact_Acetyltransf"/>
</dbReference>
<dbReference type="InterPro" id="IPR000182">
    <property type="entry name" value="GNAT_dom"/>
</dbReference>
<dbReference type="PANTHER" id="PTHR43877">
    <property type="entry name" value="AMINOALKYLPHOSPHONATE N-ACETYLTRANSFERASE-RELATED-RELATED"/>
    <property type="match status" value="1"/>
</dbReference>
<keyword evidence="1 4" id="KW-0808">Transferase</keyword>
<dbReference type="EMBL" id="CZPZ01000032">
    <property type="protein sequence ID" value="CUS38762.1"/>
    <property type="molecule type" value="Genomic_DNA"/>
</dbReference>
<dbReference type="OrthoDB" id="9789603at2"/>
<dbReference type="Pfam" id="PF00583">
    <property type="entry name" value="Acetyltransf_1"/>
    <property type="match status" value="1"/>
</dbReference>
<evidence type="ECO:0000313" key="4">
    <source>
        <dbReference type="EMBL" id="CUS38762.1"/>
    </source>
</evidence>
<dbReference type="CDD" id="cd04301">
    <property type="entry name" value="NAT_SF"/>
    <property type="match status" value="1"/>
</dbReference>
<proteinExistence type="predicted"/>
<dbReference type="GO" id="GO:0016747">
    <property type="term" value="F:acyltransferase activity, transferring groups other than amino-acyl groups"/>
    <property type="evidence" value="ECO:0007669"/>
    <property type="project" value="InterPro"/>
</dbReference>
<evidence type="ECO:0000256" key="1">
    <source>
        <dbReference type="ARBA" id="ARBA00022679"/>
    </source>
</evidence>
<dbReference type="Proteomes" id="UP000198736">
    <property type="component" value="Unassembled WGS sequence"/>
</dbReference>
<sequence length="149" mass="16699">MNSLISCRAASKADLPEILRLYAQPDLDDGKVLSLSEAERIFERMARYPDYTIYVAVCDDQIVGTFALLSMDNLGHLGTPSAVIDDVAVDPAWQNRGVGNMMIRYALEVARQKGCYRAALSSNLKRERAHAFYESLGFERHGYSFRIST</sequence>
<evidence type="ECO:0000256" key="2">
    <source>
        <dbReference type="ARBA" id="ARBA00023315"/>
    </source>
</evidence>
<reference evidence="5" key="1">
    <citation type="submission" date="2015-10" db="EMBL/GenBank/DDBJ databases">
        <authorList>
            <person name="Luecker S."/>
            <person name="Luecker S."/>
        </authorList>
    </citation>
    <scope>NUCLEOTIDE SEQUENCE [LARGE SCALE GENOMIC DNA]</scope>
</reference>
<dbReference type="SUPFAM" id="SSF55729">
    <property type="entry name" value="Acyl-CoA N-acyltransferases (Nat)"/>
    <property type="match status" value="1"/>
</dbReference>
<accession>A0A0S4LQ15</accession>
<gene>
    <name evidence="4" type="ORF">COMA2_50256</name>
</gene>
<dbReference type="PANTHER" id="PTHR43877:SF1">
    <property type="entry name" value="ACETYLTRANSFERASE"/>
    <property type="match status" value="1"/>
</dbReference>
<keyword evidence="2" id="KW-0012">Acyltransferase</keyword>
<protein>
    <submittedName>
        <fullName evidence="4">Acetyltransferase</fullName>
    </submittedName>
</protein>
<dbReference type="RefSeq" id="WP_090900814.1">
    <property type="nucleotide sequence ID" value="NZ_CZPZ01000032.1"/>
</dbReference>
<feature type="domain" description="N-acetyltransferase" evidence="3">
    <location>
        <begin position="5"/>
        <end position="149"/>
    </location>
</feature>
<keyword evidence="5" id="KW-1185">Reference proteome</keyword>
<name>A0A0S4LQ15_9BACT</name>
<organism evidence="4 5">
    <name type="scientific">Candidatus Nitrospira nitrificans</name>
    <dbReference type="NCBI Taxonomy" id="1742973"/>
    <lineage>
        <taxon>Bacteria</taxon>
        <taxon>Pseudomonadati</taxon>
        <taxon>Nitrospirota</taxon>
        <taxon>Nitrospiria</taxon>
        <taxon>Nitrospirales</taxon>
        <taxon>Nitrospiraceae</taxon>
        <taxon>Nitrospira</taxon>
    </lineage>
</organism>
<evidence type="ECO:0000313" key="5">
    <source>
        <dbReference type="Proteomes" id="UP000198736"/>
    </source>
</evidence>
<dbReference type="Gene3D" id="3.40.630.30">
    <property type="match status" value="1"/>
</dbReference>
<evidence type="ECO:0000259" key="3">
    <source>
        <dbReference type="PROSITE" id="PS51186"/>
    </source>
</evidence>
<dbReference type="InterPro" id="IPR016181">
    <property type="entry name" value="Acyl_CoA_acyltransferase"/>
</dbReference>